<keyword evidence="5" id="KW-1185">Reference proteome</keyword>
<dbReference type="InterPro" id="IPR002168">
    <property type="entry name" value="Lipase_GDXG_HIS_AS"/>
</dbReference>
<feature type="domain" description="Alpha/beta hydrolase fold-3" evidence="3">
    <location>
        <begin position="145"/>
        <end position="353"/>
    </location>
</feature>
<dbReference type="PANTHER" id="PTHR48081:SF8">
    <property type="entry name" value="ALPHA_BETA HYDROLASE FOLD-3 DOMAIN-CONTAINING PROTEIN-RELATED"/>
    <property type="match status" value="1"/>
</dbReference>
<dbReference type="SUPFAM" id="SSF53474">
    <property type="entry name" value="alpha/beta-Hydrolases"/>
    <property type="match status" value="1"/>
</dbReference>
<accession>A0A7I7QSE6</accession>
<reference evidence="4 5" key="1">
    <citation type="journal article" date="2019" name="Emerg. Microbes Infect.">
        <title>Comprehensive subspecies identification of 175 nontuberculous mycobacteria species based on 7547 genomic profiles.</title>
        <authorList>
            <person name="Matsumoto Y."/>
            <person name="Kinjo T."/>
            <person name="Motooka D."/>
            <person name="Nabeya D."/>
            <person name="Jung N."/>
            <person name="Uechi K."/>
            <person name="Horii T."/>
            <person name="Iida T."/>
            <person name="Fujita J."/>
            <person name="Nakamura S."/>
        </authorList>
    </citation>
    <scope>NUCLEOTIDE SEQUENCE [LARGE SCALE GENOMIC DNA]</scope>
    <source>
        <strain evidence="4 5">JCM 17899</strain>
    </source>
</reference>
<name>A0A7I7QSE6_9MYCO</name>
<dbReference type="PANTHER" id="PTHR48081">
    <property type="entry name" value="AB HYDROLASE SUPERFAMILY PROTEIN C4A8.06C"/>
    <property type="match status" value="1"/>
</dbReference>
<dbReference type="EMBL" id="AP022588">
    <property type="protein sequence ID" value="BBY29271.1"/>
    <property type="molecule type" value="Genomic_DNA"/>
</dbReference>
<evidence type="ECO:0000313" key="5">
    <source>
        <dbReference type="Proteomes" id="UP000467193"/>
    </source>
</evidence>
<protein>
    <submittedName>
        <fullName evidence="4">Lipase</fullName>
    </submittedName>
</protein>
<organism evidence="4 5">
    <name type="scientific">Mycolicibacterium sediminis</name>
    <dbReference type="NCBI Taxonomy" id="1286180"/>
    <lineage>
        <taxon>Bacteria</taxon>
        <taxon>Bacillati</taxon>
        <taxon>Actinomycetota</taxon>
        <taxon>Actinomycetes</taxon>
        <taxon>Mycobacteriales</taxon>
        <taxon>Mycobacteriaceae</taxon>
        <taxon>Mycolicibacterium</taxon>
    </lineage>
</organism>
<dbReference type="Proteomes" id="UP000467193">
    <property type="component" value="Chromosome"/>
</dbReference>
<gene>
    <name evidence="4" type="ORF">MSEDJ_33670</name>
</gene>
<evidence type="ECO:0000259" key="3">
    <source>
        <dbReference type="Pfam" id="PF07859"/>
    </source>
</evidence>
<dbReference type="Gene3D" id="3.40.50.1820">
    <property type="entry name" value="alpha/beta hydrolase"/>
    <property type="match status" value="1"/>
</dbReference>
<dbReference type="InterPro" id="IPR013094">
    <property type="entry name" value="AB_hydrolase_3"/>
</dbReference>
<proteinExistence type="inferred from homology"/>
<sequence length="380" mass="40159">MTESLPADSPVAVEARRIADPGAGRPSRRKLATINRASAVMMPLIARIPDPVKRALLRNRRVTLDGNTLDTTLQFVLAIQRASGTSGLVASDDVAVAREQLGKMSATIDARISVGTRDLELPGPAGPIPARHYVPDGATGAAPLLVFFHGGGFVVGDLETHDGLCRLICRDAGVHVLAIDYRLAPEHKAPAAGEDCYAAYRWAVEHADELGVDASRIAVGGDSAGGNLAAIVSMMARDDADVPLPALQLLLYPATNFAAETRSKTLFSEGFFLTKPHMDWFRDNYVVGATLDRDDWRISPLLADDLAGLPPALVLTAGFDPLRDEGGQFAEALAAAGVPVDHRVYGSVVHAFANFFPLGGASATATADMVSALRAHLSRS</sequence>
<dbReference type="FunFam" id="3.40.50.1820:FF:000089">
    <property type="entry name" value="Alpha/beta hydrolase"/>
    <property type="match status" value="1"/>
</dbReference>
<dbReference type="PROSITE" id="PS01173">
    <property type="entry name" value="LIPASE_GDXG_HIS"/>
    <property type="match status" value="1"/>
</dbReference>
<evidence type="ECO:0000313" key="4">
    <source>
        <dbReference type="EMBL" id="BBY29271.1"/>
    </source>
</evidence>
<dbReference type="KEGG" id="msei:MSEDJ_33670"/>
<dbReference type="AlphaFoldDB" id="A0A7I7QSE6"/>
<evidence type="ECO:0000256" key="2">
    <source>
        <dbReference type="ARBA" id="ARBA00022801"/>
    </source>
</evidence>
<evidence type="ECO:0000256" key="1">
    <source>
        <dbReference type="ARBA" id="ARBA00010515"/>
    </source>
</evidence>
<dbReference type="InterPro" id="IPR050300">
    <property type="entry name" value="GDXG_lipolytic_enzyme"/>
</dbReference>
<dbReference type="RefSeq" id="WP_163798045.1">
    <property type="nucleotide sequence ID" value="NZ_AP022588.1"/>
</dbReference>
<dbReference type="GO" id="GO:0016787">
    <property type="term" value="F:hydrolase activity"/>
    <property type="evidence" value="ECO:0007669"/>
    <property type="project" value="UniProtKB-KW"/>
</dbReference>
<keyword evidence="2" id="KW-0378">Hydrolase</keyword>
<comment type="similarity">
    <text evidence="1">Belongs to the 'GDXG' lipolytic enzyme family.</text>
</comment>
<dbReference type="InterPro" id="IPR029058">
    <property type="entry name" value="AB_hydrolase_fold"/>
</dbReference>
<dbReference type="Pfam" id="PF07859">
    <property type="entry name" value="Abhydrolase_3"/>
    <property type="match status" value="1"/>
</dbReference>